<reference evidence="2" key="1">
    <citation type="submission" date="2016-05" db="EMBL/GenBank/DDBJ databases">
        <authorList>
            <person name="Lavstsen T."/>
            <person name="Jespersen J.S."/>
        </authorList>
    </citation>
    <scope>NUCLEOTIDE SEQUENCE</scope>
    <source>
        <tissue evidence="2">Brain</tissue>
    </source>
</reference>
<feature type="non-terminal residue" evidence="2">
    <location>
        <position position="1"/>
    </location>
</feature>
<evidence type="ECO:0000313" key="2">
    <source>
        <dbReference type="EMBL" id="SBQ45242.1"/>
    </source>
</evidence>
<sequence>LIQFRSSSKLRPMPRDVSKHFGGRGKIDPCQVF</sequence>
<name>A0A1A8EHV7_NOTKA</name>
<feature type="region of interest" description="Disordered" evidence="1">
    <location>
        <begin position="1"/>
        <end position="33"/>
    </location>
</feature>
<accession>A0A1A8EHV7</accession>
<reference evidence="2" key="2">
    <citation type="submission" date="2016-06" db="EMBL/GenBank/DDBJ databases">
        <title>The genome of a short-lived fish provides insights into sex chromosome evolution and the genetic control of aging.</title>
        <authorList>
            <person name="Reichwald K."/>
            <person name="Felder M."/>
            <person name="Petzold A."/>
            <person name="Koch P."/>
            <person name="Groth M."/>
            <person name="Platzer M."/>
        </authorList>
    </citation>
    <scope>NUCLEOTIDE SEQUENCE</scope>
    <source>
        <tissue evidence="2">Brain</tissue>
    </source>
</reference>
<evidence type="ECO:0000256" key="1">
    <source>
        <dbReference type="SAM" id="MobiDB-lite"/>
    </source>
</evidence>
<dbReference type="EMBL" id="HAEA01016761">
    <property type="protein sequence ID" value="SBQ45242.1"/>
    <property type="molecule type" value="Transcribed_RNA"/>
</dbReference>
<protein>
    <submittedName>
        <fullName evidence="2">Nuclear speckle splicing regulatory protein 1</fullName>
    </submittedName>
</protein>
<proteinExistence type="predicted"/>
<feature type="non-terminal residue" evidence="2">
    <location>
        <position position="33"/>
    </location>
</feature>
<gene>
    <name evidence="2" type="primary">NSRP1</name>
</gene>
<organism evidence="2">
    <name type="scientific">Nothobranchius kadleci</name>
    <name type="common">African annual killifish</name>
    <dbReference type="NCBI Taxonomy" id="1051664"/>
    <lineage>
        <taxon>Eukaryota</taxon>
        <taxon>Metazoa</taxon>
        <taxon>Chordata</taxon>
        <taxon>Craniata</taxon>
        <taxon>Vertebrata</taxon>
        <taxon>Euteleostomi</taxon>
        <taxon>Actinopterygii</taxon>
        <taxon>Neopterygii</taxon>
        <taxon>Teleostei</taxon>
        <taxon>Neoteleostei</taxon>
        <taxon>Acanthomorphata</taxon>
        <taxon>Ovalentaria</taxon>
        <taxon>Atherinomorphae</taxon>
        <taxon>Cyprinodontiformes</taxon>
        <taxon>Nothobranchiidae</taxon>
        <taxon>Nothobranchius</taxon>
    </lineage>
</organism>
<dbReference type="AlphaFoldDB" id="A0A1A8EHV7"/>